<dbReference type="Pfam" id="PF20511">
    <property type="entry name" value="PMI_typeI_cat"/>
    <property type="match status" value="1"/>
</dbReference>
<feature type="binding site" evidence="8">
    <location>
        <position position="97"/>
    </location>
    <ligand>
        <name>Zn(2+)</name>
        <dbReference type="ChEBI" id="CHEBI:29105"/>
    </ligand>
</feature>
<evidence type="ECO:0000256" key="6">
    <source>
        <dbReference type="ARBA" id="ARBA00023235"/>
    </source>
</evidence>
<dbReference type="EMBL" id="BAHD01000098">
    <property type="protein sequence ID" value="GAB98067.1"/>
    <property type="molecule type" value="Genomic_DNA"/>
</dbReference>
<keyword evidence="11" id="KW-1185">Reference proteome</keyword>
<accession>K6X117</accession>
<evidence type="ECO:0000313" key="11">
    <source>
        <dbReference type="Proteomes" id="UP000008366"/>
    </source>
</evidence>
<dbReference type="CDD" id="cd07011">
    <property type="entry name" value="cupin_PMI_type_I_N"/>
    <property type="match status" value="1"/>
</dbReference>
<dbReference type="eggNOG" id="COG1482">
    <property type="taxonomic scope" value="Bacteria"/>
</dbReference>
<dbReference type="GO" id="GO:0009298">
    <property type="term" value="P:GDP-mannose biosynthetic process"/>
    <property type="evidence" value="ECO:0007669"/>
    <property type="project" value="InterPro"/>
</dbReference>
<dbReference type="AlphaFoldDB" id="K6X117"/>
<gene>
    <name evidence="10" type="primary">manA</name>
    <name evidence="10" type="ORF">KILIM_098_00050</name>
</gene>
<dbReference type="Gene3D" id="1.10.441.10">
    <property type="entry name" value="Phosphomannose Isomerase, domain 2"/>
    <property type="match status" value="1"/>
</dbReference>
<evidence type="ECO:0000256" key="1">
    <source>
        <dbReference type="ARBA" id="ARBA00000757"/>
    </source>
</evidence>
<dbReference type="GO" id="GO:0005829">
    <property type="term" value="C:cytosol"/>
    <property type="evidence" value="ECO:0007669"/>
    <property type="project" value="TreeGrafter"/>
</dbReference>
<reference evidence="10 11" key="1">
    <citation type="submission" date="2012-08" db="EMBL/GenBank/DDBJ databases">
        <title>Whole genome shotgun sequence of Kineosphaera limosa NBRC 100340.</title>
        <authorList>
            <person name="Yoshida I."/>
            <person name="Isaki S."/>
            <person name="Hosoyama A."/>
            <person name="Tsuchikane K."/>
            <person name="Katsumata H."/>
            <person name="Ando Y."/>
            <person name="Ohji S."/>
            <person name="Hamada M."/>
            <person name="Tamura T."/>
            <person name="Yamazoe A."/>
            <person name="Yamazaki S."/>
            <person name="Fujita N."/>
        </authorList>
    </citation>
    <scope>NUCLEOTIDE SEQUENCE [LARGE SCALE GENOMIC DNA]</scope>
    <source>
        <strain evidence="10 11">NBRC 100340</strain>
    </source>
</reference>
<dbReference type="GO" id="GO:0008270">
    <property type="term" value="F:zinc ion binding"/>
    <property type="evidence" value="ECO:0007669"/>
    <property type="project" value="InterPro"/>
</dbReference>
<dbReference type="SUPFAM" id="SSF51182">
    <property type="entry name" value="RmlC-like cupins"/>
    <property type="match status" value="1"/>
</dbReference>
<dbReference type="RefSeq" id="WP_006594599.1">
    <property type="nucleotide sequence ID" value="NZ_BAHD01000098.1"/>
</dbReference>
<feature type="binding site" evidence="8">
    <location>
        <position position="99"/>
    </location>
    <ligand>
        <name>Zn(2+)</name>
        <dbReference type="ChEBI" id="CHEBI:29105"/>
    </ligand>
</feature>
<keyword evidence="5 8" id="KW-0862">Zinc</keyword>
<dbReference type="InterPro" id="IPR014710">
    <property type="entry name" value="RmlC-like_jellyroll"/>
</dbReference>
<dbReference type="PANTHER" id="PTHR10309">
    <property type="entry name" value="MANNOSE-6-PHOSPHATE ISOMERASE"/>
    <property type="match status" value="1"/>
</dbReference>
<dbReference type="InterPro" id="IPR046457">
    <property type="entry name" value="PMI_typeI_cat"/>
</dbReference>
<dbReference type="PRINTS" id="PR00714">
    <property type="entry name" value="MAN6PISMRASE"/>
</dbReference>
<sequence>MHLLEPVVKPYDWGSRHIIAELLGAPAPSPGPQAELWMGAHPAGPSIVRNGSAARGLDEIVAADPGATLGDDVADRFEGRLPFLLKVLAADKALSIQVHPDRETARSGFRAQGGDAGTYVDDWPKPEVLCALTEFEALAGLREPGAAAALLRDLGVPALDPVVARLERGDDAGLVEALRMVLAVAPEQRESLLAQVVAACRERAWGEGDHAAAYDAVVRIAVDHPGDLGAVASLLLNHTVLQPGEAIFLAAGGLHAYLRGAGIEILANSDNVLRAGLTSKPIDIDELCRVVDPGVGVPVLRPSADAHGVIAYDTDVPEFSLHRIERSRGALPLPGFGPRIVFVADGVARLDRPARDGGQARDLTITRGGSAFVSAADGAVTCTIASDSALVYVAAPGALR</sequence>
<comment type="caution">
    <text evidence="10">The sequence shown here is derived from an EMBL/GenBank/DDBJ whole genome shotgun (WGS) entry which is preliminary data.</text>
</comment>
<evidence type="ECO:0000256" key="2">
    <source>
        <dbReference type="ARBA" id="ARBA00010772"/>
    </source>
</evidence>
<comment type="similarity">
    <text evidence="2">Belongs to the mannose-6-phosphate isomerase type 1 family.</text>
</comment>
<dbReference type="PANTHER" id="PTHR10309:SF0">
    <property type="entry name" value="MANNOSE-6-PHOSPHATE ISOMERASE"/>
    <property type="match status" value="1"/>
</dbReference>
<evidence type="ECO:0000256" key="5">
    <source>
        <dbReference type="ARBA" id="ARBA00022833"/>
    </source>
</evidence>
<evidence type="ECO:0000256" key="3">
    <source>
        <dbReference type="ARBA" id="ARBA00011956"/>
    </source>
</evidence>
<feature type="binding site" evidence="8">
    <location>
        <position position="255"/>
    </location>
    <ligand>
        <name>Zn(2+)</name>
        <dbReference type="ChEBI" id="CHEBI:29105"/>
    </ligand>
</feature>
<keyword evidence="6 10" id="KW-0413">Isomerase</keyword>
<dbReference type="EC" id="5.3.1.8" evidence="3"/>
<dbReference type="PIRSF" id="PIRSF001480">
    <property type="entry name" value="Mannose-6-phosphate_isomerase"/>
    <property type="match status" value="1"/>
</dbReference>
<evidence type="ECO:0000259" key="9">
    <source>
        <dbReference type="Pfam" id="PF20511"/>
    </source>
</evidence>
<feature type="binding site" evidence="8">
    <location>
        <position position="127"/>
    </location>
    <ligand>
        <name>Zn(2+)</name>
        <dbReference type="ChEBI" id="CHEBI:29105"/>
    </ligand>
</feature>
<evidence type="ECO:0000256" key="4">
    <source>
        <dbReference type="ARBA" id="ARBA00022723"/>
    </source>
</evidence>
<feature type="active site" evidence="7">
    <location>
        <position position="274"/>
    </location>
</feature>
<evidence type="ECO:0000313" key="10">
    <source>
        <dbReference type="EMBL" id="GAB98067.1"/>
    </source>
</evidence>
<dbReference type="OrthoDB" id="9792649at2"/>
<evidence type="ECO:0000256" key="7">
    <source>
        <dbReference type="PIRSR" id="PIRSR001480-1"/>
    </source>
</evidence>
<protein>
    <recommendedName>
        <fullName evidence="3">mannose-6-phosphate isomerase</fullName>
        <ecNumber evidence="3">5.3.1.8</ecNumber>
    </recommendedName>
</protein>
<proteinExistence type="inferred from homology"/>
<dbReference type="Gene3D" id="2.60.120.10">
    <property type="entry name" value="Jelly Rolls"/>
    <property type="match status" value="2"/>
</dbReference>
<dbReference type="Proteomes" id="UP000008366">
    <property type="component" value="Unassembled WGS sequence"/>
</dbReference>
<name>K6X117_9MICO</name>
<keyword evidence="4 8" id="KW-0479">Metal-binding</keyword>
<organism evidence="10 11">
    <name type="scientific">Kineosphaera limosa NBRC 100340</name>
    <dbReference type="NCBI Taxonomy" id="1184609"/>
    <lineage>
        <taxon>Bacteria</taxon>
        <taxon>Bacillati</taxon>
        <taxon>Actinomycetota</taxon>
        <taxon>Actinomycetes</taxon>
        <taxon>Micrococcales</taxon>
        <taxon>Dermatophilaceae</taxon>
        <taxon>Kineosphaera</taxon>
    </lineage>
</organism>
<comment type="catalytic activity">
    <reaction evidence="1">
        <text>D-mannose 6-phosphate = D-fructose 6-phosphate</text>
        <dbReference type="Rhea" id="RHEA:12356"/>
        <dbReference type="ChEBI" id="CHEBI:58735"/>
        <dbReference type="ChEBI" id="CHEBI:61527"/>
        <dbReference type="EC" id="5.3.1.8"/>
    </reaction>
</comment>
<dbReference type="NCBIfam" id="TIGR00218">
    <property type="entry name" value="manA"/>
    <property type="match status" value="1"/>
</dbReference>
<dbReference type="InterPro" id="IPR016305">
    <property type="entry name" value="Mannose-6-P_Isomerase"/>
</dbReference>
<feature type="domain" description="Phosphomannose isomerase type I catalytic" evidence="9">
    <location>
        <begin position="4"/>
        <end position="142"/>
    </location>
</feature>
<comment type="cofactor">
    <cofactor evidence="8">
        <name>Zn(2+)</name>
        <dbReference type="ChEBI" id="CHEBI:29105"/>
    </cofactor>
    <text evidence="8">Binds 1 zinc ion per subunit.</text>
</comment>
<dbReference type="InterPro" id="IPR011051">
    <property type="entry name" value="RmlC_Cupin_sf"/>
</dbReference>
<dbReference type="GO" id="GO:0004476">
    <property type="term" value="F:mannose-6-phosphate isomerase activity"/>
    <property type="evidence" value="ECO:0007669"/>
    <property type="project" value="UniProtKB-EC"/>
</dbReference>
<dbReference type="STRING" id="1184609.KILIM_098_00050"/>
<evidence type="ECO:0000256" key="8">
    <source>
        <dbReference type="PIRSR" id="PIRSR001480-2"/>
    </source>
</evidence>
<dbReference type="GO" id="GO:0005975">
    <property type="term" value="P:carbohydrate metabolic process"/>
    <property type="evidence" value="ECO:0007669"/>
    <property type="project" value="InterPro"/>
</dbReference>
<dbReference type="InterPro" id="IPR001250">
    <property type="entry name" value="Man6P_Isoase-1"/>
</dbReference>